<feature type="repeat" description="WD" evidence="3">
    <location>
        <begin position="381"/>
        <end position="404"/>
    </location>
</feature>
<dbReference type="Gene3D" id="1.10.10.10">
    <property type="entry name" value="Winged helix-like DNA-binding domain superfamily/Winged helix DNA-binding domain"/>
    <property type="match status" value="1"/>
</dbReference>
<reference evidence="4 5" key="1">
    <citation type="submission" date="2022-01" db="EMBL/GenBank/DDBJ databases">
        <title>A chromosomal length assembly of Cordylochernes scorpioides.</title>
        <authorList>
            <person name="Zeh D."/>
            <person name="Zeh J."/>
        </authorList>
    </citation>
    <scope>NUCLEOTIDE SEQUENCE [LARGE SCALE GENOMIC DNA]</scope>
    <source>
        <strain evidence="4">IN4F17</strain>
        <tissue evidence="4">Whole Body</tissue>
    </source>
</reference>
<name>A0ABY6K2W9_9ARAC</name>
<evidence type="ECO:0000256" key="3">
    <source>
        <dbReference type="PROSITE-ProRule" id="PRU00221"/>
    </source>
</evidence>
<dbReference type="Gene3D" id="2.130.10.10">
    <property type="entry name" value="YVTN repeat-like/Quinoprotein amine dehydrogenase"/>
    <property type="match status" value="2"/>
</dbReference>
<dbReference type="InterPro" id="IPR036388">
    <property type="entry name" value="WH-like_DNA-bd_sf"/>
</dbReference>
<evidence type="ECO:0000313" key="5">
    <source>
        <dbReference type="Proteomes" id="UP001235939"/>
    </source>
</evidence>
<dbReference type="PROSITE" id="PS50082">
    <property type="entry name" value="WD_REPEATS_2"/>
    <property type="match status" value="3"/>
</dbReference>
<evidence type="ECO:0000256" key="2">
    <source>
        <dbReference type="ARBA" id="ARBA00022737"/>
    </source>
</evidence>
<keyword evidence="1 3" id="KW-0853">WD repeat</keyword>
<gene>
    <name evidence="4" type="ORF">LAZ67_2003479</name>
</gene>
<keyword evidence="2" id="KW-0677">Repeat</keyword>
<accession>A0ABY6K2W9</accession>
<keyword evidence="5" id="KW-1185">Reference proteome</keyword>
<evidence type="ECO:0000256" key="1">
    <source>
        <dbReference type="ARBA" id="ARBA00022574"/>
    </source>
</evidence>
<dbReference type="SMART" id="SM00320">
    <property type="entry name" value="WD40"/>
    <property type="match status" value="4"/>
</dbReference>
<dbReference type="PANTHER" id="PTHR22838:SF0">
    <property type="entry name" value="WD REPEAT-CONTAINING PROTEIN 26"/>
    <property type="match status" value="1"/>
</dbReference>
<dbReference type="InterPro" id="IPR015943">
    <property type="entry name" value="WD40/YVTN_repeat-like_dom_sf"/>
</dbReference>
<protein>
    <submittedName>
        <fullName evidence="4">WDR26</fullName>
    </submittedName>
</protein>
<dbReference type="EMBL" id="CP092864">
    <property type="protein sequence ID" value="UYV63224.1"/>
    <property type="molecule type" value="Genomic_DNA"/>
</dbReference>
<dbReference type="PROSITE" id="PS50294">
    <property type="entry name" value="WD_REPEATS_REGION"/>
    <property type="match status" value="1"/>
</dbReference>
<feature type="repeat" description="WD" evidence="3">
    <location>
        <begin position="37"/>
        <end position="68"/>
    </location>
</feature>
<dbReference type="SUPFAM" id="SSF50978">
    <property type="entry name" value="WD40 repeat-like"/>
    <property type="match status" value="1"/>
</dbReference>
<dbReference type="Proteomes" id="UP001235939">
    <property type="component" value="Chromosome 02"/>
</dbReference>
<sequence>MTEQRSEFLMFIFTMPFVVLIRHPMPETLHLSLYQSFESHPNGIPYLAWSPDDKYIVACGPDESFKIYIWNVETGDLRSKILHSSEDSLTSCAWHRDGNKFVAGGSRGHFYQCAIIEADTRKTTQEVAEELNVDQATIVRHLTQIGKVKKLDKWVPHDLNDVHKNRCFEMPAALLLPNKNKPFFDHIVTLSEAQTTPKVGHDDCLVVYGRFDPPQLPESRRNHHWGVLSANRSNAPKTSLYLPEIGQKKRAYFSPQQCLTTYLNDHTTKDQEGNVLDSWEGVRILCLWCQSDNKTVLAADTHHRIRAYNFEDLSDSNLIQETNSIMSFTCNDSGTYALLNVATQGLHLWDLKDRVLMRKFQGATPGYYTIHSCFGGIDQVYVASGSEDNKVYIWHIDSETPIAVLTGHVRTVNCVTWNPRYPSLLASASDDGTVRIWGPAVLNSGESGGYSAYISPSSLGFLKGCSQAGFIYFKLGQTDRTL</sequence>
<dbReference type="Pfam" id="PF00400">
    <property type="entry name" value="WD40"/>
    <property type="match status" value="3"/>
</dbReference>
<dbReference type="InterPro" id="IPR036322">
    <property type="entry name" value="WD40_repeat_dom_sf"/>
</dbReference>
<dbReference type="PANTHER" id="PTHR22838">
    <property type="entry name" value="WD REPEAT PROTEIN 26-RELATED"/>
    <property type="match status" value="1"/>
</dbReference>
<proteinExistence type="predicted"/>
<feature type="repeat" description="WD" evidence="3">
    <location>
        <begin position="405"/>
        <end position="437"/>
    </location>
</feature>
<organism evidence="4 5">
    <name type="scientific">Cordylochernes scorpioides</name>
    <dbReference type="NCBI Taxonomy" id="51811"/>
    <lineage>
        <taxon>Eukaryota</taxon>
        <taxon>Metazoa</taxon>
        <taxon>Ecdysozoa</taxon>
        <taxon>Arthropoda</taxon>
        <taxon>Chelicerata</taxon>
        <taxon>Arachnida</taxon>
        <taxon>Pseudoscorpiones</taxon>
        <taxon>Cheliferoidea</taxon>
        <taxon>Chernetidae</taxon>
        <taxon>Cordylochernes</taxon>
    </lineage>
</organism>
<dbReference type="InterPro" id="IPR001680">
    <property type="entry name" value="WD40_rpt"/>
</dbReference>
<evidence type="ECO:0000313" key="4">
    <source>
        <dbReference type="EMBL" id="UYV63224.1"/>
    </source>
</evidence>
<dbReference type="InterPro" id="IPR051350">
    <property type="entry name" value="WD_repeat-ST_regulator"/>
</dbReference>